<feature type="coiled-coil region" evidence="4">
    <location>
        <begin position="692"/>
        <end position="759"/>
    </location>
</feature>
<dbReference type="InParanoid" id="B3S1R1"/>
<dbReference type="Proteomes" id="UP000009022">
    <property type="component" value="Unassembled WGS sequence"/>
</dbReference>
<dbReference type="AlphaFoldDB" id="B3S1R1"/>
<dbReference type="PANTHER" id="PTHR32215">
    <property type="entry name" value="CILIA- AND FLAGELLA-ASSOCIATED PROTEIN 57"/>
    <property type="match status" value="1"/>
</dbReference>
<dbReference type="PROSITE" id="PS50294">
    <property type="entry name" value="WD_REPEATS_REGION"/>
    <property type="match status" value="1"/>
</dbReference>
<evidence type="ECO:0000313" key="7">
    <source>
        <dbReference type="EMBL" id="EDV23339.1"/>
    </source>
</evidence>
<proteinExistence type="predicted"/>
<reference evidence="7 8" key="1">
    <citation type="journal article" date="2008" name="Nature">
        <title>The Trichoplax genome and the nature of placozoans.</title>
        <authorList>
            <person name="Srivastava M."/>
            <person name="Begovic E."/>
            <person name="Chapman J."/>
            <person name="Putnam N.H."/>
            <person name="Hellsten U."/>
            <person name="Kawashima T."/>
            <person name="Kuo A."/>
            <person name="Mitros T."/>
            <person name="Salamov A."/>
            <person name="Carpenter M.L."/>
            <person name="Signorovitch A.Y."/>
            <person name="Moreno M.A."/>
            <person name="Kamm K."/>
            <person name="Grimwood J."/>
            <person name="Schmutz J."/>
            <person name="Shapiro H."/>
            <person name="Grigoriev I.V."/>
            <person name="Buss L.W."/>
            <person name="Schierwater B."/>
            <person name="Dellaporta S.L."/>
            <person name="Rokhsar D.S."/>
        </authorList>
    </citation>
    <scope>NUCLEOTIDE SEQUENCE [LARGE SCALE GENOMIC DNA]</scope>
    <source>
        <strain evidence="7 8">Grell-BS-1999</strain>
    </source>
</reference>
<dbReference type="PROSITE" id="PS50082">
    <property type="entry name" value="WD_REPEATS_2"/>
    <property type="match status" value="2"/>
</dbReference>
<feature type="domain" description="EML-like second beta-propeller" evidence="6">
    <location>
        <begin position="391"/>
        <end position="657"/>
    </location>
</feature>
<evidence type="ECO:0000256" key="1">
    <source>
        <dbReference type="ARBA" id="ARBA00022574"/>
    </source>
</evidence>
<keyword evidence="1 3" id="KW-0853">WD repeat</keyword>
<dbReference type="RefSeq" id="XP_002114249.1">
    <property type="nucleotide sequence ID" value="XM_002114213.1"/>
</dbReference>
<dbReference type="PhylomeDB" id="B3S1R1"/>
<name>B3S1R1_TRIAD</name>
<dbReference type="InterPro" id="IPR052993">
    <property type="entry name" value="CFA-57"/>
</dbReference>
<dbReference type="KEGG" id="tad:TRIADDRAFT_27651"/>
<evidence type="ECO:0000313" key="8">
    <source>
        <dbReference type="Proteomes" id="UP000009022"/>
    </source>
</evidence>
<dbReference type="FunFam" id="2.130.10.10:FF:000357">
    <property type="entry name" value="Cilia and flagella associated protein 57"/>
    <property type="match status" value="1"/>
</dbReference>
<dbReference type="STRING" id="10228.B3S1R1"/>
<keyword evidence="2" id="KW-0677">Repeat</keyword>
<dbReference type="OMA" id="FPHCNAV"/>
<dbReference type="InterPro" id="IPR001680">
    <property type="entry name" value="WD40_rpt"/>
</dbReference>
<dbReference type="InterPro" id="IPR015943">
    <property type="entry name" value="WD40/YVTN_repeat-like_dom_sf"/>
</dbReference>
<dbReference type="SMART" id="SM00320">
    <property type="entry name" value="WD40"/>
    <property type="match status" value="9"/>
</dbReference>
<dbReference type="PROSITE" id="PS00678">
    <property type="entry name" value="WD_REPEATS_1"/>
    <property type="match status" value="1"/>
</dbReference>
<dbReference type="HOGENOM" id="CLU_009581_0_0_1"/>
<feature type="repeat" description="WD" evidence="3">
    <location>
        <begin position="383"/>
        <end position="419"/>
    </location>
</feature>
<feature type="repeat" description="WD" evidence="3">
    <location>
        <begin position="506"/>
        <end position="547"/>
    </location>
</feature>
<accession>B3S1R1</accession>
<protein>
    <recommendedName>
        <fullName evidence="6">EML-like second beta-propeller domain-containing protein</fullName>
    </recommendedName>
</protein>
<evidence type="ECO:0000259" key="6">
    <source>
        <dbReference type="Pfam" id="PF23414"/>
    </source>
</evidence>
<evidence type="ECO:0000256" key="2">
    <source>
        <dbReference type="ARBA" id="ARBA00022737"/>
    </source>
</evidence>
<dbReference type="OrthoDB" id="10251741at2759"/>
<gene>
    <name evidence="7" type="ORF">TRIADDRAFT_27651</name>
</gene>
<dbReference type="InterPro" id="IPR019775">
    <property type="entry name" value="WD40_repeat_CS"/>
</dbReference>
<sequence length="903" mass="103607">MATAVVSHRFVFGIKGGVTSNVNFLDEQTVIYPAGSNCILYHIDQKSQRFILGSDKSQGMTAIAISPNRRYIAIAERGDKPTITIYDLHTLKRRKILSSADHNFGEYVSLAFSPDSKYLASQGGKPDWTLLYWTWEKSKVMATTKTTNQQSAPIYQVTFNPQDNTQLCVIGNGIFKLFRYSEGNLKQFAFLKMEPHNYLCQSWVTEDKVIVGTDEGRLFLFEAGELKNEFTLTTSASDFKSRIILINHSCYLKNIYSIYIRIYISWPTIDQITDAKHEDKTPINDIVTYEKGFICCTASGAAYIFEKGEERDSYKKLKEIRLPIDTQHADTPDSSIPEIKHLALSPSEENLICSTSDNQLYTVVVSTADISKGDIPRFDVLTFPFHRDAITGMDTCIRKPLIATCSMDKSVRIWNFESGMLELHKDFQEEAFSVAVHPSGLYILVGFSDKLRLMNLLIDDIRTFREFTIRGCRECSFSNGGHLFAAVHGNVIQVYSTTTFDNVTNLKGHNGKVRSVRWSIDDGSIISCGMDGAVYEWSVFTSKREGESVLKSCSYTDVTVSPEGKVIYAVGTDHTLKEICDSQILRDIHAGDAVFTQVAISHSGKMLFAGTNNGTVRSIKYPLTATGEWQEYQAHALGVAKLRISYDDQYLFSVSEDGSFYIFKISEKEGRGLKRDKEVAFAEEILITKSDLEEKNAMMTELKTRVDELKMENEYQLRLKDMNYNEKIRELTEKFIQEMESLKTKNQVLKTEKDKEETRHEEQIHDVLEDHAKELQDLESANNQKLMSEYEKYQELQAKSQKMQEEYERQLNEMDESKEVSLQDLTEYYENKLQEKSSQLEQANEEQQQLTREYDETKRQIEEDVDREIVDIKNKYERRLRDEKEANLRLKGETGIMRKKVNY</sequence>
<keyword evidence="4" id="KW-0175">Coiled coil</keyword>
<dbReference type="InterPro" id="IPR055442">
    <property type="entry name" value="Beta-prop_EML-like_2nd"/>
</dbReference>
<dbReference type="FunFam" id="2.130.10.10:FF:000271">
    <property type="entry name" value="cilia- and flagella-associated protein 57"/>
    <property type="match status" value="1"/>
</dbReference>
<dbReference type="SUPFAM" id="SSF50978">
    <property type="entry name" value="WD40 repeat-like"/>
    <property type="match status" value="1"/>
</dbReference>
<dbReference type="Pfam" id="PF23414">
    <property type="entry name" value="Beta-prop_EML_2"/>
    <property type="match status" value="1"/>
</dbReference>
<evidence type="ECO:0000256" key="3">
    <source>
        <dbReference type="PROSITE-ProRule" id="PRU00221"/>
    </source>
</evidence>
<feature type="region of interest" description="Disordered" evidence="5">
    <location>
        <begin position="838"/>
        <end position="857"/>
    </location>
</feature>
<dbReference type="SUPFAM" id="SSF50998">
    <property type="entry name" value="Quinoprotein alcohol dehydrogenase-like"/>
    <property type="match status" value="1"/>
</dbReference>
<feature type="compositionally biased region" description="Low complexity" evidence="5">
    <location>
        <begin position="839"/>
        <end position="850"/>
    </location>
</feature>
<evidence type="ECO:0000256" key="5">
    <source>
        <dbReference type="SAM" id="MobiDB-lite"/>
    </source>
</evidence>
<organism evidence="7 8">
    <name type="scientific">Trichoplax adhaerens</name>
    <name type="common">Trichoplax reptans</name>
    <dbReference type="NCBI Taxonomy" id="10228"/>
    <lineage>
        <taxon>Eukaryota</taxon>
        <taxon>Metazoa</taxon>
        <taxon>Placozoa</taxon>
        <taxon>Uniplacotomia</taxon>
        <taxon>Trichoplacea</taxon>
        <taxon>Trichoplacidae</taxon>
        <taxon>Trichoplax</taxon>
    </lineage>
</organism>
<dbReference type="EMBL" id="DS985247">
    <property type="protein sequence ID" value="EDV23339.1"/>
    <property type="molecule type" value="Genomic_DNA"/>
</dbReference>
<dbReference type="PANTHER" id="PTHR32215:SF0">
    <property type="entry name" value="CILIA- AND FLAGELLA-ASSOCIATED PROTEIN 57"/>
    <property type="match status" value="1"/>
</dbReference>
<dbReference type="InterPro" id="IPR036322">
    <property type="entry name" value="WD40_repeat_dom_sf"/>
</dbReference>
<dbReference type="CTD" id="6755462"/>
<dbReference type="Gene3D" id="2.130.10.10">
    <property type="entry name" value="YVTN repeat-like/Quinoprotein amine dehydrogenase"/>
    <property type="match status" value="2"/>
</dbReference>
<dbReference type="eggNOG" id="ENOG502QTIS">
    <property type="taxonomic scope" value="Eukaryota"/>
</dbReference>
<evidence type="ECO:0000256" key="4">
    <source>
        <dbReference type="SAM" id="Coils"/>
    </source>
</evidence>
<dbReference type="GeneID" id="6755462"/>
<keyword evidence="8" id="KW-1185">Reference proteome</keyword>
<dbReference type="InterPro" id="IPR011047">
    <property type="entry name" value="Quinoprotein_ADH-like_sf"/>
</dbReference>